<dbReference type="RefSeq" id="WP_073072367.1">
    <property type="nucleotide sequence ID" value="NZ_FQXN01000002.1"/>
</dbReference>
<feature type="binding site" evidence="8">
    <location>
        <position position="197"/>
    </location>
    <ligand>
        <name>Zn(2+)</name>
        <dbReference type="ChEBI" id="CHEBI:29105"/>
        <label>2</label>
    </ligand>
</feature>
<feature type="active site" description="Proton acceptor" evidence="7">
    <location>
        <position position="196"/>
    </location>
</feature>
<comment type="cofactor">
    <cofactor evidence="8">
        <name>a divalent metal cation</name>
        <dbReference type="ChEBI" id="CHEBI:60240"/>
    </cofactor>
    <text evidence="8">Binds 2 divalent metal cations per subunit.</text>
</comment>
<dbReference type="EMBL" id="FQXN01000002">
    <property type="protein sequence ID" value="SHH32748.1"/>
    <property type="molecule type" value="Genomic_DNA"/>
</dbReference>
<dbReference type="SUPFAM" id="SSF101821">
    <property type="entry name" value="Aminopeptidase/glucanase lid domain"/>
    <property type="match status" value="1"/>
</dbReference>
<feature type="binding site" evidence="8">
    <location>
        <position position="307"/>
    </location>
    <ligand>
        <name>Zn(2+)</name>
        <dbReference type="ChEBI" id="CHEBI:29105"/>
        <label>2</label>
    </ligand>
</feature>
<gene>
    <name evidence="9" type="ORF">SAMN02745199_0768</name>
</gene>
<evidence type="ECO:0000313" key="9">
    <source>
        <dbReference type="EMBL" id="SHH32748.1"/>
    </source>
</evidence>
<name>A0A1M5S377_9BACT</name>
<dbReference type="InterPro" id="IPR051464">
    <property type="entry name" value="Peptidase_M42_aminopept"/>
</dbReference>
<keyword evidence="2" id="KW-0031">Aminopeptidase</keyword>
<dbReference type="AlphaFoldDB" id="A0A1M5S377"/>
<dbReference type="PANTHER" id="PTHR32481">
    <property type="entry name" value="AMINOPEPTIDASE"/>
    <property type="match status" value="1"/>
</dbReference>
<dbReference type="Gene3D" id="3.40.630.10">
    <property type="entry name" value="Zn peptidases"/>
    <property type="match status" value="1"/>
</dbReference>
<feature type="binding site" evidence="8">
    <location>
        <position position="219"/>
    </location>
    <ligand>
        <name>Zn(2+)</name>
        <dbReference type="ChEBI" id="CHEBI:29105"/>
        <label>1</label>
    </ligand>
</feature>
<feature type="binding site" evidence="8">
    <location>
        <position position="59"/>
    </location>
    <ligand>
        <name>Zn(2+)</name>
        <dbReference type="ChEBI" id="CHEBI:29105"/>
        <label>1</label>
    </ligand>
</feature>
<dbReference type="CDD" id="cd05656">
    <property type="entry name" value="M42_Frv"/>
    <property type="match status" value="1"/>
</dbReference>
<evidence type="ECO:0000256" key="2">
    <source>
        <dbReference type="ARBA" id="ARBA00022438"/>
    </source>
</evidence>
<dbReference type="SUPFAM" id="SSF53187">
    <property type="entry name" value="Zn-dependent exopeptidases"/>
    <property type="match status" value="1"/>
</dbReference>
<dbReference type="PIRSF" id="PIRSF001123">
    <property type="entry name" value="PepA_GA"/>
    <property type="match status" value="1"/>
</dbReference>
<evidence type="ECO:0000313" key="10">
    <source>
        <dbReference type="Proteomes" id="UP000242592"/>
    </source>
</evidence>
<dbReference type="InterPro" id="IPR008007">
    <property type="entry name" value="Peptidase_M42"/>
</dbReference>
<proteinExistence type="inferred from homology"/>
<evidence type="ECO:0000256" key="3">
    <source>
        <dbReference type="ARBA" id="ARBA00022670"/>
    </source>
</evidence>
<dbReference type="Proteomes" id="UP000242592">
    <property type="component" value="Unassembled WGS sequence"/>
</dbReference>
<evidence type="ECO:0000256" key="1">
    <source>
        <dbReference type="ARBA" id="ARBA00006272"/>
    </source>
</evidence>
<feature type="binding site" evidence="8">
    <location>
        <position position="166"/>
    </location>
    <ligand>
        <name>Zn(2+)</name>
        <dbReference type="ChEBI" id="CHEBI:29105"/>
        <label>1</label>
    </ligand>
</feature>
<keyword evidence="3" id="KW-0645">Protease</keyword>
<comment type="similarity">
    <text evidence="1 6">Belongs to the peptidase M42 family.</text>
</comment>
<evidence type="ECO:0000256" key="7">
    <source>
        <dbReference type="PIRSR" id="PIRSR001123-1"/>
    </source>
</evidence>
<sequence length="335" mass="37456">MFLKELSELNGVSGNEHKVRNFILEKIKNKVDKFWIDRMGNLIALKKGKGKAKVILDAHLDEVGFMITKINDDGTFSFMPVGGVDPRVAIGKRVKINDEIQGVIGFKAIHLQKEDYLKTPKFSDLKIDAGFTSKTEAEKKVKLGDYVSFDTKYTEIGNFATGKAFDDRGGCSILMDLIINDVKSDYDLYFAFVVQEETGLRGAAVVAEQIKPDFALAFECTTAGDNPELEKEHWATHLGDGPALTFLHSRYVIDKRIFDSLVDVAKENKIPFQYKRRIAGGTDAARYARSIYGVPAGVISIPSRYIHSPVSVINLNDYKNTYQLAKLFLEKAPIE</sequence>
<dbReference type="GO" id="GO:0006508">
    <property type="term" value="P:proteolysis"/>
    <property type="evidence" value="ECO:0007669"/>
    <property type="project" value="UniProtKB-KW"/>
</dbReference>
<dbReference type="OrthoDB" id="48055at2"/>
<keyword evidence="5" id="KW-0378">Hydrolase</keyword>
<dbReference type="STRING" id="1123380.SAMN02745199_0768"/>
<feature type="binding site" evidence="8">
    <location>
        <position position="166"/>
    </location>
    <ligand>
        <name>Zn(2+)</name>
        <dbReference type="ChEBI" id="CHEBI:29105"/>
        <label>2</label>
    </ligand>
</feature>
<organism evidence="9 10">
    <name type="scientific">Thermosipho atlanticus DSM 15807</name>
    <dbReference type="NCBI Taxonomy" id="1123380"/>
    <lineage>
        <taxon>Bacteria</taxon>
        <taxon>Thermotogati</taxon>
        <taxon>Thermotogota</taxon>
        <taxon>Thermotogae</taxon>
        <taxon>Thermotogales</taxon>
        <taxon>Fervidobacteriaceae</taxon>
        <taxon>Thermosipho</taxon>
    </lineage>
</organism>
<accession>A0A1M5S377</accession>
<reference evidence="10" key="1">
    <citation type="submission" date="2016-11" db="EMBL/GenBank/DDBJ databases">
        <authorList>
            <person name="Varghese N."/>
            <person name="Submissions S."/>
        </authorList>
    </citation>
    <scope>NUCLEOTIDE SEQUENCE [LARGE SCALE GENOMIC DNA]</scope>
    <source>
        <strain evidence="10">DSM 15807</strain>
    </source>
</reference>
<evidence type="ECO:0000256" key="5">
    <source>
        <dbReference type="ARBA" id="ARBA00022801"/>
    </source>
</evidence>
<keyword evidence="4 8" id="KW-0479">Metal-binding</keyword>
<dbReference type="GO" id="GO:0046872">
    <property type="term" value="F:metal ion binding"/>
    <property type="evidence" value="ECO:0007669"/>
    <property type="project" value="UniProtKB-UniRule"/>
</dbReference>
<dbReference type="InterPro" id="IPR023367">
    <property type="entry name" value="Peptidase_M42_dom2"/>
</dbReference>
<dbReference type="PANTHER" id="PTHR32481:SF5">
    <property type="entry name" value="ENDOGLUCANASE"/>
    <property type="match status" value="1"/>
</dbReference>
<dbReference type="GO" id="GO:0004177">
    <property type="term" value="F:aminopeptidase activity"/>
    <property type="evidence" value="ECO:0007669"/>
    <property type="project" value="UniProtKB-UniRule"/>
</dbReference>
<dbReference type="Gene3D" id="2.40.30.40">
    <property type="entry name" value="Peptidase M42, domain 2"/>
    <property type="match status" value="1"/>
</dbReference>
<dbReference type="Pfam" id="PF05343">
    <property type="entry name" value="Peptidase_M42"/>
    <property type="match status" value="1"/>
</dbReference>
<keyword evidence="10" id="KW-1185">Reference proteome</keyword>
<evidence type="ECO:0000256" key="6">
    <source>
        <dbReference type="PIRNR" id="PIRNR001123"/>
    </source>
</evidence>
<evidence type="ECO:0000256" key="8">
    <source>
        <dbReference type="PIRSR" id="PIRSR001123-2"/>
    </source>
</evidence>
<protein>
    <submittedName>
        <fullName evidence="9">Endoglucanase</fullName>
    </submittedName>
</protein>
<evidence type="ECO:0000256" key="4">
    <source>
        <dbReference type="ARBA" id="ARBA00022723"/>
    </source>
</evidence>